<dbReference type="Proteomes" id="UP000515154">
    <property type="component" value="Linkage group LG1"/>
</dbReference>
<gene>
    <name evidence="3" type="primary">LOC115211902</name>
</gene>
<evidence type="ECO:0000313" key="2">
    <source>
        <dbReference type="Proteomes" id="UP000515154"/>
    </source>
</evidence>
<name>A0A6P7SDR6_9MOLL</name>
<dbReference type="KEGG" id="osn:115211902"/>
<evidence type="ECO:0000259" key="1">
    <source>
        <dbReference type="PROSITE" id="PS50878"/>
    </source>
</evidence>
<dbReference type="PANTHER" id="PTHR21301:SF10">
    <property type="entry name" value="REVERSE TRANSCRIPTASE DOMAIN-CONTAINING PROTEIN"/>
    <property type="match status" value="1"/>
</dbReference>
<dbReference type="AlphaFoldDB" id="A0A6P7SDR6"/>
<dbReference type="RefSeq" id="XP_029636544.1">
    <property type="nucleotide sequence ID" value="XM_029780684.1"/>
</dbReference>
<feature type="domain" description="Reverse transcriptase" evidence="1">
    <location>
        <begin position="1"/>
        <end position="163"/>
    </location>
</feature>
<evidence type="ECO:0000313" key="3">
    <source>
        <dbReference type="RefSeq" id="XP_029636544.1"/>
    </source>
</evidence>
<organism evidence="2 3">
    <name type="scientific">Octopus sinensis</name>
    <name type="common">East Asian common octopus</name>
    <dbReference type="NCBI Taxonomy" id="2607531"/>
    <lineage>
        <taxon>Eukaryota</taxon>
        <taxon>Metazoa</taxon>
        <taxon>Spiralia</taxon>
        <taxon>Lophotrochozoa</taxon>
        <taxon>Mollusca</taxon>
        <taxon>Cephalopoda</taxon>
        <taxon>Coleoidea</taxon>
        <taxon>Octopodiformes</taxon>
        <taxon>Octopoda</taxon>
        <taxon>Incirrata</taxon>
        <taxon>Octopodidae</taxon>
        <taxon>Octopus</taxon>
    </lineage>
</organism>
<keyword evidence="2" id="KW-1185">Reference proteome</keyword>
<protein>
    <submittedName>
        <fullName evidence="3">Uncharacterized protein LOC115211902</fullName>
    </submittedName>
</protein>
<sequence>MISFDVINLYTSIPFNYGLEAVQFWLDQYPEEIPERISKEFIIESVEFILRNNHFMFDKKFYREKSGIAMGTRTAPVIANLTMGYLEIIIYQEPLSSFENPLSSYIKENWKRFLDDCFILWDENTDKPLEFRRILNTVNPKIQFTMEYNQKELPFLNILVKKY</sequence>
<accession>A0A6P7SDR6</accession>
<dbReference type="InterPro" id="IPR000477">
    <property type="entry name" value="RT_dom"/>
</dbReference>
<reference evidence="3" key="1">
    <citation type="submission" date="2025-08" db="UniProtKB">
        <authorList>
            <consortium name="RefSeq"/>
        </authorList>
    </citation>
    <scope>IDENTIFICATION</scope>
</reference>
<proteinExistence type="predicted"/>
<dbReference type="PROSITE" id="PS50878">
    <property type="entry name" value="RT_POL"/>
    <property type="match status" value="1"/>
</dbReference>
<dbReference type="PANTHER" id="PTHR21301">
    <property type="entry name" value="REVERSE TRANSCRIPTASE"/>
    <property type="match status" value="1"/>
</dbReference>